<gene>
    <name evidence="3 5" type="primary">glpE</name>
    <name evidence="5" type="ORF">GCM10007414_26710</name>
</gene>
<keyword evidence="1 3" id="KW-0963">Cytoplasm</keyword>
<name>A0ABQ1I4D3_9ALTE</name>
<feature type="active site" description="Cysteine persulfide intermediate" evidence="3">
    <location>
        <position position="66"/>
    </location>
</feature>
<comment type="function">
    <text evidence="3">Transferase that catalyzes the transfer of sulfur from thiosulfate to thiophilic acceptors such as cyanide or dithiols. May function in a CysM-independent thiosulfate assimilation pathway by catalyzing the conversion of thiosulfate to sulfite, which can then be used for L-cysteine biosynthesis.</text>
</comment>
<dbReference type="PROSITE" id="PS50206">
    <property type="entry name" value="RHODANESE_3"/>
    <property type="match status" value="1"/>
</dbReference>
<dbReference type="EMBL" id="BMDY01000016">
    <property type="protein sequence ID" value="GGB11860.1"/>
    <property type="molecule type" value="Genomic_DNA"/>
</dbReference>
<keyword evidence="6" id="KW-1185">Reference proteome</keyword>
<proteinExistence type="inferred from homology"/>
<dbReference type="SUPFAM" id="SSF52821">
    <property type="entry name" value="Rhodanese/Cell cycle control phosphatase"/>
    <property type="match status" value="1"/>
</dbReference>
<dbReference type="Gene3D" id="3.40.250.10">
    <property type="entry name" value="Rhodanese-like domain"/>
    <property type="match status" value="1"/>
</dbReference>
<evidence type="ECO:0000256" key="3">
    <source>
        <dbReference type="HAMAP-Rule" id="MF_01009"/>
    </source>
</evidence>
<protein>
    <recommendedName>
        <fullName evidence="3">Thiosulfate sulfurtransferase GlpE</fullName>
        <ecNumber evidence="3">2.8.1.1</ecNumber>
    </recommendedName>
</protein>
<comment type="caution">
    <text evidence="5">The sequence shown here is derived from an EMBL/GenBank/DDBJ whole genome shotgun (WGS) entry which is preliminary data.</text>
</comment>
<comment type="catalytic activity">
    <reaction evidence="3">
        <text>thiosulfate + [thioredoxin]-dithiol = [thioredoxin]-disulfide + hydrogen sulfide + sulfite + 2 H(+)</text>
        <dbReference type="Rhea" id="RHEA:83859"/>
        <dbReference type="Rhea" id="RHEA-COMP:10698"/>
        <dbReference type="Rhea" id="RHEA-COMP:10700"/>
        <dbReference type="ChEBI" id="CHEBI:15378"/>
        <dbReference type="ChEBI" id="CHEBI:17359"/>
        <dbReference type="ChEBI" id="CHEBI:29919"/>
        <dbReference type="ChEBI" id="CHEBI:29950"/>
        <dbReference type="ChEBI" id="CHEBI:33542"/>
        <dbReference type="ChEBI" id="CHEBI:50058"/>
    </reaction>
</comment>
<sequence>MMEQFEQIDVTGAQQKMAEQGAVLLDMRDPQSFAQAHPVNAFHLNDGSLNRLLTETEFDTPLIVMCYHGISSQGAAQYLLQQGFEEVYSLQGGFEAWRSVAPIESGEAE</sequence>
<dbReference type="InterPro" id="IPR036873">
    <property type="entry name" value="Rhodanese-like_dom_sf"/>
</dbReference>
<evidence type="ECO:0000313" key="6">
    <source>
        <dbReference type="Proteomes" id="UP000651977"/>
    </source>
</evidence>
<evidence type="ECO:0000313" key="5">
    <source>
        <dbReference type="EMBL" id="GGB11860.1"/>
    </source>
</evidence>
<keyword evidence="2 3" id="KW-0808">Transferase</keyword>
<dbReference type="CDD" id="cd01444">
    <property type="entry name" value="GlpE_ST"/>
    <property type="match status" value="1"/>
</dbReference>
<dbReference type="Proteomes" id="UP000651977">
    <property type="component" value="Unassembled WGS sequence"/>
</dbReference>
<evidence type="ECO:0000259" key="4">
    <source>
        <dbReference type="PROSITE" id="PS50206"/>
    </source>
</evidence>
<comment type="similarity">
    <text evidence="3">Belongs to the GlpE family.</text>
</comment>
<dbReference type="SMART" id="SM00450">
    <property type="entry name" value="RHOD"/>
    <property type="match status" value="1"/>
</dbReference>
<evidence type="ECO:0000256" key="1">
    <source>
        <dbReference type="ARBA" id="ARBA00022490"/>
    </source>
</evidence>
<comment type="subcellular location">
    <subcellularLocation>
        <location evidence="3">Cytoplasm</location>
    </subcellularLocation>
</comment>
<reference evidence="6" key="1">
    <citation type="journal article" date="2019" name="Int. J. Syst. Evol. Microbiol.">
        <title>The Global Catalogue of Microorganisms (GCM) 10K type strain sequencing project: providing services to taxonomists for standard genome sequencing and annotation.</title>
        <authorList>
            <consortium name="The Broad Institute Genomics Platform"/>
            <consortium name="The Broad Institute Genome Sequencing Center for Infectious Disease"/>
            <person name="Wu L."/>
            <person name="Ma J."/>
        </authorList>
    </citation>
    <scope>NUCLEOTIDE SEQUENCE [LARGE SCALE GENOMIC DNA]</scope>
    <source>
        <strain evidence="6">CGMCC 1.10131</strain>
    </source>
</reference>
<dbReference type="PANTHER" id="PTHR43031:SF6">
    <property type="entry name" value="THIOSULFATE SULFURTRANSFERASE GLPE"/>
    <property type="match status" value="1"/>
</dbReference>
<comment type="catalytic activity">
    <reaction evidence="3">
        <text>thiosulfate + hydrogen cyanide = thiocyanate + sulfite + 2 H(+)</text>
        <dbReference type="Rhea" id="RHEA:16881"/>
        <dbReference type="ChEBI" id="CHEBI:15378"/>
        <dbReference type="ChEBI" id="CHEBI:17359"/>
        <dbReference type="ChEBI" id="CHEBI:18022"/>
        <dbReference type="ChEBI" id="CHEBI:18407"/>
        <dbReference type="ChEBI" id="CHEBI:33542"/>
        <dbReference type="EC" id="2.8.1.1"/>
    </reaction>
</comment>
<dbReference type="InterPro" id="IPR050229">
    <property type="entry name" value="GlpE_sulfurtransferase"/>
</dbReference>
<organism evidence="5 6">
    <name type="scientific">Agarivorans gilvus</name>
    <dbReference type="NCBI Taxonomy" id="680279"/>
    <lineage>
        <taxon>Bacteria</taxon>
        <taxon>Pseudomonadati</taxon>
        <taxon>Pseudomonadota</taxon>
        <taxon>Gammaproteobacteria</taxon>
        <taxon>Alteromonadales</taxon>
        <taxon>Alteromonadaceae</taxon>
        <taxon>Agarivorans</taxon>
    </lineage>
</organism>
<dbReference type="EC" id="2.8.1.1" evidence="3"/>
<dbReference type="NCBIfam" id="NF001195">
    <property type="entry name" value="PRK00162.1"/>
    <property type="match status" value="1"/>
</dbReference>
<feature type="domain" description="Rhodanese" evidence="4">
    <location>
        <begin position="18"/>
        <end position="105"/>
    </location>
</feature>
<dbReference type="Pfam" id="PF00581">
    <property type="entry name" value="Rhodanese"/>
    <property type="match status" value="1"/>
</dbReference>
<dbReference type="HAMAP" id="MF_01009">
    <property type="entry name" value="Thiosulf_sulfurtr"/>
    <property type="match status" value="1"/>
</dbReference>
<dbReference type="InterPro" id="IPR023695">
    <property type="entry name" value="Thiosulf_sulfurTrfase"/>
</dbReference>
<accession>A0ABQ1I4D3</accession>
<dbReference type="InterPro" id="IPR001763">
    <property type="entry name" value="Rhodanese-like_dom"/>
</dbReference>
<dbReference type="PANTHER" id="PTHR43031">
    <property type="entry name" value="FAD-DEPENDENT OXIDOREDUCTASE"/>
    <property type="match status" value="1"/>
</dbReference>
<evidence type="ECO:0000256" key="2">
    <source>
        <dbReference type="ARBA" id="ARBA00022679"/>
    </source>
</evidence>